<dbReference type="InterPro" id="IPR017938">
    <property type="entry name" value="Riboflavin_synthase-like_b-brl"/>
</dbReference>
<evidence type="ECO:0000256" key="9">
    <source>
        <dbReference type="SAM" id="MobiDB-lite"/>
    </source>
</evidence>
<keyword evidence="4" id="KW-0479">Metal-binding</keyword>
<dbReference type="SUPFAM" id="SSF63380">
    <property type="entry name" value="Riboflavin synthase domain-like"/>
    <property type="match status" value="1"/>
</dbReference>
<name>A0A6M4G7C2_SPHYA</name>
<dbReference type="GO" id="GO:0051537">
    <property type="term" value="F:2 iron, 2 sulfur cluster binding"/>
    <property type="evidence" value="ECO:0007669"/>
    <property type="project" value="UniProtKB-KW"/>
</dbReference>
<dbReference type="Pfam" id="PF00111">
    <property type="entry name" value="Fer2"/>
    <property type="match status" value="1"/>
</dbReference>
<dbReference type="InterPro" id="IPR036010">
    <property type="entry name" value="2Fe-2S_ferredoxin-like_sf"/>
</dbReference>
<dbReference type="InterPro" id="IPR012675">
    <property type="entry name" value="Beta-grasp_dom_sf"/>
</dbReference>
<dbReference type="Proteomes" id="UP000502611">
    <property type="component" value="Chromosome"/>
</dbReference>
<evidence type="ECO:0000313" key="12">
    <source>
        <dbReference type="EMBL" id="QJR02846.1"/>
    </source>
</evidence>
<dbReference type="GO" id="GO:0046872">
    <property type="term" value="F:metal ion binding"/>
    <property type="evidence" value="ECO:0007669"/>
    <property type="project" value="UniProtKB-KW"/>
</dbReference>
<dbReference type="InterPro" id="IPR011884">
    <property type="entry name" value="PaaE"/>
</dbReference>
<keyword evidence="6" id="KW-0560">Oxidoreductase</keyword>
<dbReference type="Gene3D" id="3.40.50.80">
    <property type="entry name" value="Nucleotide-binding domain of ferredoxin-NADP reductase (FNR) module"/>
    <property type="match status" value="1"/>
</dbReference>
<keyword evidence="7" id="KW-0408">Iron</keyword>
<keyword evidence="8" id="KW-0411">Iron-sulfur</keyword>
<dbReference type="GO" id="GO:0050660">
    <property type="term" value="F:flavin adenine dinucleotide binding"/>
    <property type="evidence" value="ECO:0007669"/>
    <property type="project" value="TreeGrafter"/>
</dbReference>
<dbReference type="PROSITE" id="PS00197">
    <property type="entry name" value="2FE2S_FER_1"/>
    <property type="match status" value="1"/>
</dbReference>
<evidence type="ECO:0000256" key="1">
    <source>
        <dbReference type="ARBA" id="ARBA00001974"/>
    </source>
</evidence>
<dbReference type="InterPro" id="IPR017927">
    <property type="entry name" value="FAD-bd_FR_type"/>
</dbReference>
<dbReference type="CDD" id="cd06214">
    <property type="entry name" value="PA_degradation_oxidoreductase_like"/>
    <property type="match status" value="1"/>
</dbReference>
<evidence type="ECO:0000256" key="6">
    <source>
        <dbReference type="ARBA" id="ARBA00023002"/>
    </source>
</evidence>
<dbReference type="NCBIfam" id="TIGR02160">
    <property type="entry name" value="PA_CoA_Oxy5"/>
    <property type="match status" value="1"/>
</dbReference>
<evidence type="ECO:0000256" key="4">
    <source>
        <dbReference type="ARBA" id="ARBA00022723"/>
    </source>
</evidence>
<accession>A0A6M4G7C2</accession>
<dbReference type="PRINTS" id="PR00406">
    <property type="entry name" value="CYTB5RDTASE"/>
</dbReference>
<feature type="region of interest" description="Disordered" evidence="9">
    <location>
        <begin position="1"/>
        <end position="25"/>
    </location>
</feature>
<dbReference type="Gene3D" id="2.40.30.10">
    <property type="entry name" value="Translation factors"/>
    <property type="match status" value="1"/>
</dbReference>
<evidence type="ECO:0000259" key="11">
    <source>
        <dbReference type="PROSITE" id="PS51384"/>
    </source>
</evidence>
<comment type="cofactor">
    <cofactor evidence="1">
        <name>FAD</name>
        <dbReference type="ChEBI" id="CHEBI:57692"/>
    </cofactor>
</comment>
<keyword evidence="5" id="KW-0274">FAD</keyword>
<evidence type="ECO:0000256" key="8">
    <source>
        <dbReference type="ARBA" id="ARBA00023014"/>
    </source>
</evidence>
<dbReference type="EMBL" id="CP053021">
    <property type="protein sequence ID" value="QJR02846.1"/>
    <property type="molecule type" value="Genomic_DNA"/>
</dbReference>
<dbReference type="InterPro" id="IPR001433">
    <property type="entry name" value="OxRdtase_FAD/NAD-bd"/>
</dbReference>
<dbReference type="InterPro" id="IPR050415">
    <property type="entry name" value="MRET"/>
</dbReference>
<evidence type="ECO:0000256" key="2">
    <source>
        <dbReference type="ARBA" id="ARBA00022630"/>
    </source>
</evidence>
<dbReference type="InterPro" id="IPR006058">
    <property type="entry name" value="2Fe2S_fd_BS"/>
</dbReference>
<reference evidence="12 13" key="1">
    <citation type="submission" date="2020-04" db="EMBL/GenBank/DDBJ databases">
        <title>The Whole Genome Analysis of High salt-tolerant Sphingobium yanoikuyae YC-XJ2 with Aryl organophosphorus flame retardants (aryl-OPFRs)-degrading capacity and characteristics of Related phosphotriesterase.</title>
        <authorList>
            <person name="Li X."/>
        </authorList>
    </citation>
    <scope>NUCLEOTIDE SEQUENCE [LARGE SCALE GENOMIC DNA]</scope>
    <source>
        <strain evidence="12 13">YC-XJ2</strain>
    </source>
</reference>
<dbReference type="PROSITE" id="PS51085">
    <property type="entry name" value="2FE2S_FER_2"/>
    <property type="match status" value="1"/>
</dbReference>
<organism evidence="12 13">
    <name type="scientific">Sphingobium yanoikuyae</name>
    <name type="common">Sphingomonas yanoikuyae</name>
    <dbReference type="NCBI Taxonomy" id="13690"/>
    <lineage>
        <taxon>Bacteria</taxon>
        <taxon>Pseudomonadati</taxon>
        <taxon>Pseudomonadota</taxon>
        <taxon>Alphaproteobacteria</taxon>
        <taxon>Sphingomonadales</taxon>
        <taxon>Sphingomonadaceae</taxon>
        <taxon>Sphingobium</taxon>
    </lineage>
</organism>
<feature type="domain" description="FAD-binding FR-type" evidence="11">
    <location>
        <begin position="37"/>
        <end position="141"/>
    </location>
</feature>
<feature type="domain" description="2Fe-2S ferredoxin-type" evidence="10">
    <location>
        <begin position="301"/>
        <end position="391"/>
    </location>
</feature>
<keyword evidence="2" id="KW-0285">Flavoprotein</keyword>
<dbReference type="Pfam" id="PF00970">
    <property type="entry name" value="FAD_binding_6"/>
    <property type="match status" value="1"/>
</dbReference>
<dbReference type="InterPro" id="IPR039261">
    <property type="entry name" value="FNR_nucleotide-bd"/>
</dbReference>
<dbReference type="PANTHER" id="PTHR47354:SF8">
    <property type="entry name" value="1,2-PHENYLACETYL-COA EPOXIDASE, SUBUNIT E"/>
    <property type="match status" value="1"/>
</dbReference>
<feature type="compositionally biased region" description="Polar residues" evidence="9">
    <location>
        <begin position="16"/>
        <end position="25"/>
    </location>
</feature>
<dbReference type="CDD" id="cd00207">
    <property type="entry name" value="fer2"/>
    <property type="match status" value="1"/>
</dbReference>
<dbReference type="AlphaFoldDB" id="A0A6M4G7C2"/>
<gene>
    <name evidence="12" type="primary">paaK</name>
    <name evidence="12" type="ORF">HH800_12045</name>
</gene>
<dbReference type="SUPFAM" id="SSF52343">
    <property type="entry name" value="Ferredoxin reductase-like, C-terminal NADP-linked domain"/>
    <property type="match status" value="1"/>
</dbReference>
<evidence type="ECO:0000256" key="5">
    <source>
        <dbReference type="ARBA" id="ARBA00022827"/>
    </source>
</evidence>
<dbReference type="Pfam" id="PF00175">
    <property type="entry name" value="NAD_binding_1"/>
    <property type="match status" value="1"/>
</dbReference>
<evidence type="ECO:0000259" key="10">
    <source>
        <dbReference type="PROSITE" id="PS51085"/>
    </source>
</evidence>
<proteinExistence type="predicted"/>
<evidence type="ECO:0000256" key="7">
    <source>
        <dbReference type="ARBA" id="ARBA00023004"/>
    </source>
</evidence>
<evidence type="ECO:0000256" key="3">
    <source>
        <dbReference type="ARBA" id="ARBA00022714"/>
    </source>
</evidence>
<dbReference type="SUPFAM" id="SSF54292">
    <property type="entry name" value="2Fe-2S ferredoxin-like"/>
    <property type="match status" value="1"/>
</dbReference>
<dbReference type="GO" id="GO:0010124">
    <property type="term" value="P:phenylacetate catabolic process"/>
    <property type="evidence" value="ECO:0007669"/>
    <property type="project" value="InterPro"/>
</dbReference>
<dbReference type="GO" id="GO:0016491">
    <property type="term" value="F:oxidoreductase activity"/>
    <property type="evidence" value="ECO:0007669"/>
    <property type="project" value="UniProtKB-KW"/>
</dbReference>
<dbReference type="PANTHER" id="PTHR47354">
    <property type="entry name" value="NADH OXIDOREDUCTASE HCR"/>
    <property type="match status" value="1"/>
</dbReference>
<dbReference type="PROSITE" id="PS51384">
    <property type="entry name" value="FAD_FR"/>
    <property type="match status" value="1"/>
</dbReference>
<protein>
    <submittedName>
        <fullName evidence="12">Phenylacetate-CoA oxygenase/reductase subunit PaaK</fullName>
    </submittedName>
</protein>
<dbReference type="InterPro" id="IPR008333">
    <property type="entry name" value="Cbr1-like_FAD-bd_dom"/>
</dbReference>
<sequence>MKSAVSDRRHARRSGSAKTAWSRSTASNVIKERPLSVAFHELTVAEVRRETDDAVAVRLALPEDCGDAFAFSPGQHLTLRRLFENDDVRRNYSICASPDEGALWVAIKQVPGGQFSSWANSELKQGDRLEAMSPHGSFTWKFTPARRAHYLGIAAGSGITPILSLIKTMLAQEPESRFTLLYGNRHSGSVMFLETLSALKNRNMGRLQVHHFLSGEEEDIELFNGRLEAEKLGDIFERLVDPSTIEAAFLCGPGAMMDAAQAALLAKDVPSSSILAERFTADRPAGNAEQRAALERQSQGRKVSVTLDGRRRSISFDSARGSILENARAAGMSAPYACKAGVCATCRAKLVTGDVHMEANYGLSADEIAQGYILTCQAMPLTDDVSVDFDA</sequence>
<evidence type="ECO:0000313" key="13">
    <source>
        <dbReference type="Proteomes" id="UP000502611"/>
    </source>
</evidence>
<dbReference type="InterPro" id="IPR001041">
    <property type="entry name" value="2Fe-2S_ferredoxin-type"/>
</dbReference>
<dbReference type="Gene3D" id="3.10.20.30">
    <property type="match status" value="1"/>
</dbReference>
<keyword evidence="3" id="KW-0001">2Fe-2S</keyword>